<dbReference type="PROSITE" id="PS50240">
    <property type="entry name" value="TRYPSIN_DOM"/>
    <property type="match status" value="1"/>
</dbReference>
<dbReference type="EMBL" id="LR899882">
    <property type="protein sequence ID" value="CAD7243084.1"/>
    <property type="molecule type" value="Genomic_DNA"/>
</dbReference>
<dbReference type="SMART" id="SM00369">
    <property type="entry name" value="LRR_TYP"/>
    <property type="match status" value="11"/>
</dbReference>
<dbReference type="InterPro" id="IPR043504">
    <property type="entry name" value="Peptidase_S1_PA_chymotrypsin"/>
</dbReference>
<dbReference type="SMART" id="SM00364">
    <property type="entry name" value="LRR_BAC"/>
    <property type="match status" value="9"/>
</dbReference>
<keyword evidence="6" id="KW-1015">Disulfide bond</keyword>
<dbReference type="InterPro" id="IPR025875">
    <property type="entry name" value="Leu-rich_rpt_4"/>
</dbReference>
<name>A0A7R8X8H9_9CRUS</name>
<dbReference type="OrthoDB" id="676979at2759"/>
<keyword evidence="10" id="KW-1185">Reference proteome</keyword>
<proteinExistence type="predicted"/>
<dbReference type="GO" id="GO:0004252">
    <property type="term" value="F:serine-type endopeptidase activity"/>
    <property type="evidence" value="ECO:0007669"/>
    <property type="project" value="InterPro"/>
</dbReference>
<evidence type="ECO:0000313" key="9">
    <source>
        <dbReference type="EMBL" id="CAD7243084.1"/>
    </source>
</evidence>
<organism evidence="9">
    <name type="scientific">Darwinula stevensoni</name>
    <dbReference type="NCBI Taxonomy" id="69355"/>
    <lineage>
        <taxon>Eukaryota</taxon>
        <taxon>Metazoa</taxon>
        <taxon>Ecdysozoa</taxon>
        <taxon>Arthropoda</taxon>
        <taxon>Crustacea</taxon>
        <taxon>Oligostraca</taxon>
        <taxon>Ostracoda</taxon>
        <taxon>Podocopa</taxon>
        <taxon>Podocopida</taxon>
        <taxon>Darwinulocopina</taxon>
        <taxon>Darwinuloidea</taxon>
        <taxon>Darwinulidae</taxon>
        <taxon>Darwinula</taxon>
    </lineage>
</organism>
<dbReference type="InterPro" id="IPR050333">
    <property type="entry name" value="SLRP"/>
</dbReference>
<dbReference type="PROSITE" id="PS51450">
    <property type="entry name" value="LRR"/>
    <property type="match status" value="3"/>
</dbReference>
<dbReference type="SUPFAM" id="SSF50494">
    <property type="entry name" value="Trypsin-like serine proteases"/>
    <property type="match status" value="1"/>
</dbReference>
<evidence type="ECO:0000259" key="8">
    <source>
        <dbReference type="PROSITE" id="PS50240"/>
    </source>
</evidence>
<dbReference type="PRINTS" id="PR00722">
    <property type="entry name" value="CHYMOTRYPSIN"/>
</dbReference>
<dbReference type="PANTHER" id="PTHR45712:SF22">
    <property type="entry name" value="INSULIN-LIKE GROWTH FACTOR-BINDING PROTEIN COMPLEX ACID LABILE SUBUNIT"/>
    <property type="match status" value="1"/>
</dbReference>
<keyword evidence="3" id="KW-0677">Repeat</keyword>
<protein>
    <recommendedName>
        <fullName evidence="8">Peptidase S1 domain-containing protein</fullName>
    </recommendedName>
</protein>
<gene>
    <name evidence="9" type="ORF">DSTB1V02_LOCUS3019</name>
</gene>
<dbReference type="Pfam" id="PF12799">
    <property type="entry name" value="LRR_4"/>
    <property type="match status" value="2"/>
</dbReference>
<dbReference type="GO" id="GO:0006508">
    <property type="term" value="P:proteolysis"/>
    <property type="evidence" value="ECO:0007669"/>
    <property type="project" value="UniProtKB-KW"/>
</dbReference>
<evidence type="ECO:0000256" key="7">
    <source>
        <dbReference type="SAM" id="SignalP"/>
    </source>
</evidence>
<dbReference type="InterPro" id="IPR003591">
    <property type="entry name" value="Leu-rich_rpt_typical-subtyp"/>
</dbReference>
<dbReference type="InterPro" id="IPR009003">
    <property type="entry name" value="Peptidase_S1_PA"/>
</dbReference>
<feature type="domain" description="Peptidase S1" evidence="8">
    <location>
        <begin position="713"/>
        <end position="925"/>
    </location>
</feature>
<evidence type="ECO:0000256" key="4">
    <source>
        <dbReference type="ARBA" id="ARBA00022801"/>
    </source>
</evidence>
<dbReference type="InterPro" id="IPR018114">
    <property type="entry name" value="TRYPSIN_HIS"/>
</dbReference>
<accession>A0A7R8X8H9</accession>
<dbReference type="SMART" id="SM00365">
    <property type="entry name" value="LRR_SD22"/>
    <property type="match status" value="7"/>
</dbReference>
<dbReference type="InterPro" id="IPR001314">
    <property type="entry name" value="Peptidase_S1A"/>
</dbReference>
<evidence type="ECO:0000256" key="2">
    <source>
        <dbReference type="ARBA" id="ARBA00022670"/>
    </source>
</evidence>
<evidence type="ECO:0000256" key="1">
    <source>
        <dbReference type="ARBA" id="ARBA00022614"/>
    </source>
</evidence>
<sequence>MMNPFLTALFLLFPSFVSGILEQTCPTQDISPCKCTKDRMANVTVDCSSAGSAAEISSALTKTSWPSTRLWRFNMGNNSKIVELPQEFFGDLSFQDITMNNTTVKKIPTSALLQSDDTLTDLGILQSRLEDFPFHILQDFRSLKRLYLDKNFLKFVPVFKSDSLEVLGLIDNKITSLEIDGWETPKLKEIYLHKNLLTSVPVIKSYSLELLGLNDNKIRSLDFDARATPKLRELYLDNNLLTFLYGFEGGSLMKLFINVLTENPALRSESLEILSINNNSIPIVRFDGSTTPKLRKLYLNKNLLSSALSLSLSLPNLELLSLKDNILISLDFEAWTIPKLRELYLDNNLLTSAPVFKSDSLEILSINNNNITVVEFNKWATPQLQELYLHHNFLTSVPAFQSKNLELLDLNDNKIMNLEFDGSATPKLRKLNLHNNLLALVPEFKCERLEILDLSDNKITSTVFHGWKTPKLKELYLNKNLLTSVPAFQSDNLELLSLNDNKITSFEFDARATPKLRELYLHRNLLTSVPAFQSDSLELLGLNDNKITSFEFDARDIRKLRELHLENNLLTTFPAFKSDTLERLRLDNNKIADVEEEGWASQNLRDFSIENNPLLKFPSGVIKGLKKLEKFYCSRCNISSILSTGLLEFQSEALELVSLRHNGISRLKQGAITGLRPNTKIRLNENEIAVFSKKSFRPILDILSKGDGVLDLSANGKPSDIGEWPWQAAIYDTRKRLIRCGGALIGKQWVLTAAHCLVEDGTSRGRASRDFRVHLGKYYRDDSLDDEFVQQREVSKIILHEGFHLSNYDSDIALIQLAKPIELTKRVQLICLPTDDYLYLSEANLEDGNRGWVAGWGHNSSNILSAGLTEIEIPVVSNKKCRLDITNTTGKPFAAVKLTWNFFCAGHDKNTSLQDFVPNTSPALS</sequence>
<reference evidence="9" key="1">
    <citation type="submission" date="2020-11" db="EMBL/GenBank/DDBJ databases">
        <authorList>
            <person name="Tran Van P."/>
        </authorList>
    </citation>
    <scope>NUCLEOTIDE SEQUENCE</scope>
</reference>
<keyword evidence="1" id="KW-0433">Leucine-rich repeat</keyword>
<keyword evidence="7" id="KW-0732">Signal</keyword>
<dbReference type="PANTHER" id="PTHR45712">
    <property type="entry name" value="AGAP008170-PA"/>
    <property type="match status" value="1"/>
</dbReference>
<feature type="chain" id="PRO_5036402446" description="Peptidase S1 domain-containing protein" evidence="7">
    <location>
        <begin position="20"/>
        <end position="925"/>
    </location>
</feature>
<evidence type="ECO:0000313" key="10">
    <source>
        <dbReference type="Proteomes" id="UP000677054"/>
    </source>
</evidence>
<dbReference type="InterPro" id="IPR001611">
    <property type="entry name" value="Leu-rich_rpt"/>
</dbReference>
<dbReference type="InterPro" id="IPR001254">
    <property type="entry name" value="Trypsin_dom"/>
</dbReference>
<keyword evidence="4" id="KW-0378">Hydrolase</keyword>
<dbReference type="InterPro" id="IPR032675">
    <property type="entry name" value="LRR_dom_sf"/>
</dbReference>
<dbReference type="PROSITE" id="PS00134">
    <property type="entry name" value="TRYPSIN_HIS"/>
    <property type="match status" value="1"/>
</dbReference>
<dbReference type="SUPFAM" id="SSF52058">
    <property type="entry name" value="L domain-like"/>
    <property type="match status" value="3"/>
</dbReference>
<dbReference type="FunFam" id="2.40.10.10:FF:000060">
    <property type="entry name" value="Acrosin"/>
    <property type="match status" value="1"/>
</dbReference>
<dbReference type="CDD" id="cd00190">
    <property type="entry name" value="Tryp_SPc"/>
    <property type="match status" value="1"/>
</dbReference>
<dbReference type="EMBL" id="CAJPEV010000365">
    <property type="protein sequence ID" value="CAG0884491.1"/>
    <property type="molecule type" value="Genomic_DNA"/>
</dbReference>
<dbReference type="AlphaFoldDB" id="A0A7R8X8H9"/>
<evidence type="ECO:0000256" key="5">
    <source>
        <dbReference type="ARBA" id="ARBA00022825"/>
    </source>
</evidence>
<dbReference type="Gene3D" id="3.80.10.10">
    <property type="entry name" value="Ribonuclease Inhibitor"/>
    <property type="match status" value="4"/>
</dbReference>
<dbReference type="Gene3D" id="2.40.10.10">
    <property type="entry name" value="Trypsin-like serine proteases"/>
    <property type="match status" value="1"/>
</dbReference>
<keyword evidence="5" id="KW-0720">Serine protease</keyword>
<dbReference type="Pfam" id="PF00089">
    <property type="entry name" value="Trypsin"/>
    <property type="match status" value="1"/>
</dbReference>
<evidence type="ECO:0000256" key="6">
    <source>
        <dbReference type="ARBA" id="ARBA00023157"/>
    </source>
</evidence>
<dbReference type="SMART" id="SM00020">
    <property type="entry name" value="Tryp_SPc"/>
    <property type="match status" value="1"/>
</dbReference>
<feature type="signal peptide" evidence="7">
    <location>
        <begin position="1"/>
        <end position="19"/>
    </location>
</feature>
<dbReference type="Proteomes" id="UP000677054">
    <property type="component" value="Unassembled WGS sequence"/>
</dbReference>
<evidence type="ECO:0000256" key="3">
    <source>
        <dbReference type="ARBA" id="ARBA00022737"/>
    </source>
</evidence>
<keyword evidence="2" id="KW-0645">Protease</keyword>